<dbReference type="Gene3D" id="3.30.200.20">
    <property type="entry name" value="Phosphorylase Kinase, domain 1"/>
    <property type="match status" value="1"/>
</dbReference>
<evidence type="ECO:0000256" key="6">
    <source>
        <dbReference type="SAM" id="MobiDB-lite"/>
    </source>
</evidence>
<keyword evidence="1 8" id="KW-0723">Serine/threonine-protein kinase</keyword>
<dbReference type="GO" id="GO:0004674">
    <property type="term" value="F:protein serine/threonine kinase activity"/>
    <property type="evidence" value="ECO:0007669"/>
    <property type="project" value="UniProtKB-KW"/>
</dbReference>
<dbReference type="Pfam" id="PF00433">
    <property type="entry name" value="Pkinase_C"/>
    <property type="match status" value="1"/>
</dbReference>
<evidence type="ECO:0000256" key="4">
    <source>
        <dbReference type="ARBA" id="ARBA00022777"/>
    </source>
</evidence>
<proteinExistence type="predicted"/>
<feature type="domain" description="AGC-kinase C-terminal" evidence="7">
    <location>
        <begin position="7"/>
        <end position="111"/>
    </location>
</feature>
<feature type="region of interest" description="Disordered" evidence="6">
    <location>
        <begin position="57"/>
        <end position="101"/>
    </location>
</feature>
<keyword evidence="3" id="KW-0547">Nucleotide-binding</keyword>
<evidence type="ECO:0000313" key="9">
    <source>
        <dbReference type="Proteomes" id="UP000595437"/>
    </source>
</evidence>
<keyword evidence="2" id="KW-0808">Transferase</keyword>
<dbReference type="PROSITE" id="PS51285">
    <property type="entry name" value="AGC_KINASE_CTER"/>
    <property type="match status" value="1"/>
</dbReference>
<dbReference type="EMBL" id="CP045904">
    <property type="protein sequence ID" value="QQP36411.1"/>
    <property type="molecule type" value="Genomic_DNA"/>
</dbReference>
<gene>
    <name evidence="8" type="ORF">FKW44_021501</name>
</gene>
<protein>
    <submittedName>
        <fullName evidence="8">Non-specific serine/threonine protein kinase</fullName>
    </submittedName>
</protein>
<evidence type="ECO:0000256" key="5">
    <source>
        <dbReference type="ARBA" id="ARBA00022840"/>
    </source>
</evidence>
<evidence type="ECO:0000313" key="8">
    <source>
        <dbReference type="EMBL" id="QQP36411.1"/>
    </source>
</evidence>
<dbReference type="InterPro" id="IPR017892">
    <property type="entry name" value="Pkinase_C"/>
</dbReference>
<dbReference type="InterPro" id="IPR000961">
    <property type="entry name" value="AGC-kinase_C"/>
</dbReference>
<evidence type="ECO:0000256" key="3">
    <source>
        <dbReference type="ARBA" id="ARBA00022741"/>
    </source>
</evidence>
<evidence type="ECO:0000259" key="7">
    <source>
        <dbReference type="PROSITE" id="PS51285"/>
    </source>
</evidence>
<reference evidence="9" key="1">
    <citation type="submission" date="2021-01" db="EMBL/GenBank/DDBJ databases">
        <title>Caligus Genome Assembly.</title>
        <authorList>
            <person name="Gallardo-Escarate C."/>
        </authorList>
    </citation>
    <scope>NUCLEOTIDE SEQUENCE [LARGE SCALE GENOMIC DNA]</scope>
</reference>
<dbReference type="Proteomes" id="UP000595437">
    <property type="component" value="Chromosome 15"/>
</dbReference>
<dbReference type="AlphaFoldDB" id="A0A7T8GRX6"/>
<feature type="compositionally biased region" description="Polar residues" evidence="6">
    <location>
        <begin position="88"/>
        <end position="101"/>
    </location>
</feature>
<dbReference type="SMART" id="SM00133">
    <property type="entry name" value="S_TK_X"/>
    <property type="match status" value="1"/>
</dbReference>
<dbReference type="GO" id="GO:0005524">
    <property type="term" value="F:ATP binding"/>
    <property type="evidence" value="ECO:0007669"/>
    <property type="project" value="UniProtKB-KW"/>
</dbReference>
<dbReference type="OrthoDB" id="63267at2759"/>
<evidence type="ECO:0000256" key="1">
    <source>
        <dbReference type="ARBA" id="ARBA00022527"/>
    </source>
</evidence>
<organism evidence="8 9">
    <name type="scientific">Caligus rogercresseyi</name>
    <name type="common">Sea louse</name>
    <dbReference type="NCBI Taxonomy" id="217165"/>
    <lineage>
        <taxon>Eukaryota</taxon>
        <taxon>Metazoa</taxon>
        <taxon>Ecdysozoa</taxon>
        <taxon>Arthropoda</taxon>
        <taxon>Crustacea</taxon>
        <taxon>Multicrustacea</taxon>
        <taxon>Hexanauplia</taxon>
        <taxon>Copepoda</taxon>
        <taxon>Siphonostomatoida</taxon>
        <taxon>Caligidae</taxon>
        <taxon>Caligus</taxon>
    </lineage>
</organism>
<name>A0A7T8GRX6_CALRO</name>
<keyword evidence="9" id="KW-1185">Reference proteome</keyword>
<accession>A0A7T8GRX6</accession>
<dbReference type="Gene3D" id="1.10.510.10">
    <property type="entry name" value="Transferase(Phosphotransferase) domain 1"/>
    <property type="match status" value="1"/>
</dbReference>
<sequence length="124" mass="13621">MNHVFFASINWTDLEQKKPLLIYCIQPIIYLSLQIIPPFKPQVMSETDTRYFDSEFTGESVELTPPDEGAGHLGPGEHESSIPEVSEEGTSSPPLFSQFSYQGPGSVMTTASLHSGNSLSLLSE</sequence>
<keyword evidence="5" id="KW-0067">ATP-binding</keyword>
<keyword evidence="4 8" id="KW-0418">Kinase</keyword>
<evidence type="ECO:0000256" key="2">
    <source>
        <dbReference type="ARBA" id="ARBA00022679"/>
    </source>
</evidence>